<name>A0ABZ1CA80_9BACT</name>
<proteinExistence type="predicted"/>
<protein>
    <recommendedName>
        <fullName evidence="3">Glycosyltransferase subfamily 4-like N-terminal domain-containing protein</fullName>
    </recommendedName>
</protein>
<gene>
    <name evidence="1" type="ORF">K1X11_004170</name>
</gene>
<dbReference type="RefSeq" id="WP_221033326.1">
    <property type="nucleotide sequence ID" value="NZ_CP139781.1"/>
</dbReference>
<organism evidence="1 2">
    <name type="scientific">Actomonas aquatica</name>
    <dbReference type="NCBI Taxonomy" id="2866162"/>
    <lineage>
        <taxon>Bacteria</taxon>
        <taxon>Pseudomonadati</taxon>
        <taxon>Verrucomicrobiota</taxon>
        <taxon>Opitutia</taxon>
        <taxon>Opitutales</taxon>
        <taxon>Opitutaceae</taxon>
        <taxon>Actomonas</taxon>
    </lineage>
</organism>
<evidence type="ECO:0000313" key="1">
    <source>
        <dbReference type="EMBL" id="WRQ88587.1"/>
    </source>
</evidence>
<dbReference type="Gene3D" id="3.40.50.2000">
    <property type="entry name" value="Glycogen Phosphorylase B"/>
    <property type="match status" value="1"/>
</dbReference>
<sequence length="345" mass="38895">MKIILFAGSYPPDACGVGDYSQCLNKALSNEGHEVHIVSGSEWGFRKVTKWLSMVWRKHPDIVHIQYPSAAYGWSLIPHLVSVIFSRRAYVTIHGFIRLHLLRKLSLMLFSTARCIIFTTEAEKVKYRTSALGLNTNMVVVPIGSNINYPESADRFLRERGNEFLYFGLLNHTKGLAGFLNLVREARVSGSDKQFCIMGRIMKGQEAYGEFVKRECEALGIRLVLDATEEVVSTELLTARAVLLPYRDGANYTRGTLLAALGHGCPIFTTIGKESPRGLDDVVGVFDDWENPPQSILDFEYDDELELRLKRGIQLAKNFSWGAIGFKHSEIYNMCNGYEKGFDIH</sequence>
<reference evidence="1 2" key="1">
    <citation type="submission" date="2021-08" db="EMBL/GenBank/DDBJ databases">
        <authorList>
            <person name="Zhang D."/>
            <person name="Zhang A."/>
            <person name="Wang L."/>
        </authorList>
    </citation>
    <scope>NUCLEOTIDE SEQUENCE [LARGE SCALE GENOMIC DNA]</scope>
    <source>
        <strain evidence="1 2">WL0086</strain>
    </source>
</reference>
<dbReference type="Proteomes" id="UP000738431">
    <property type="component" value="Chromosome"/>
</dbReference>
<evidence type="ECO:0000313" key="2">
    <source>
        <dbReference type="Proteomes" id="UP000738431"/>
    </source>
</evidence>
<dbReference type="SUPFAM" id="SSF53756">
    <property type="entry name" value="UDP-Glycosyltransferase/glycogen phosphorylase"/>
    <property type="match status" value="1"/>
</dbReference>
<keyword evidence="2" id="KW-1185">Reference proteome</keyword>
<reference evidence="1 2" key="2">
    <citation type="submission" date="2023-12" db="EMBL/GenBank/DDBJ databases">
        <title>Description of an unclassified Opitutus bacterium of Verrucomicrobiota.</title>
        <authorList>
            <person name="Zhang D.-F."/>
        </authorList>
    </citation>
    <scope>NUCLEOTIDE SEQUENCE [LARGE SCALE GENOMIC DNA]</scope>
    <source>
        <strain evidence="1 2">WL0086</strain>
    </source>
</reference>
<accession>A0ABZ1CA80</accession>
<evidence type="ECO:0008006" key="3">
    <source>
        <dbReference type="Google" id="ProtNLM"/>
    </source>
</evidence>
<dbReference type="EMBL" id="CP139781">
    <property type="protein sequence ID" value="WRQ88587.1"/>
    <property type="molecule type" value="Genomic_DNA"/>
</dbReference>